<organism evidence="2 3">
    <name type="scientific">Oerskovia enterophila</name>
    <dbReference type="NCBI Taxonomy" id="43678"/>
    <lineage>
        <taxon>Bacteria</taxon>
        <taxon>Bacillati</taxon>
        <taxon>Actinomycetota</taxon>
        <taxon>Actinomycetes</taxon>
        <taxon>Micrococcales</taxon>
        <taxon>Cellulomonadaceae</taxon>
        <taxon>Oerskovia</taxon>
    </lineage>
</organism>
<comment type="caution">
    <text evidence="2">The sequence shown here is derived from an EMBL/GenBank/DDBJ whole genome shotgun (WGS) entry which is preliminary data.</text>
</comment>
<feature type="transmembrane region" description="Helical" evidence="1">
    <location>
        <begin position="227"/>
        <end position="246"/>
    </location>
</feature>
<feature type="transmembrane region" description="Helical" evidence="1">
    <location>
        <begin position="182"/>
        <end position="206"/>
    </location>
</feature>
<dbReference type="Proteomes" id="UP000093412">
    <property type="component" value="Unassembled WGS sequence"/>
</dbReference>
<keyword evidence="1" id="KW-0472">Membrane</keyword>
<proteinExistence type="predicted"/>
<keyword evidence="1" id="KW-0812">Transmembrane</keyword>
<dbReference type="RefSeq" id="WP_068627042.1">
    <property type="nucleotide sequence ID" value="NZ_MAQA01000048.1"/>
</dbReference>
<evidence type="ECO:0000313" key="2">
    <source>
        <dbReference type="EMBL" id="OCI30031.1"/>
    </source>
</evidence>
<sequence length="286" mass="29409">MPFLAPLPDDPDRWTTASTVDLRQLPVTGRWKVWFEVLTAFGHSSRPADEQTAGGPVWRRASVEQTVPAGLVTDLASVPVPLWGVIASYGRQTLPAILHDAASRELATSDAPASARRAARRDADHLFRETLRQSGTGPVRRLLMWAAVRLFGHLGLAITFLLSVVAGLAALCLGAAGAGTPWVLGAGTVAGGAAAALLVQAVLLGVESRPAPDGSRPRWVPGAVGSLLGAAATGFVALPLLLPLIVLTTVAELVVGAGEGGRGGVRAQGVPTAGLPATRITYTSPG</sequence>
<dbReference type="InterPro" id="IPR010767">
    <property type="entry name" value="Phage_CGC-2007_Cje0229"/>
</dbReference>
<dbReference type="EMBL" id="MAQA01000048">
    <property type="protein sequence ID" value="OCI30031.1"/>
    <property type="molecule type" value="Genomic_DNA"/>
</dbReference>
<accession>A0ABX2Y0Q2</accession>
<name>A0ABX2Y0Q2_9CELL</name>
<evidence type="ECO:0000313" key="3">
    <source>
        <dbReference type="Proteomes" id="UP000093412"/>
    </source>
</evidence>
<protein>
    <recommendedName>
        <fullName evidence="4">DUF1353 domain-containing protein</fullName>
    </recommendedName>
</protein>
<dbReference type="Pfam" id="PF07087">
    <property type="entry name" value="DUF1353"/>
    <property type="match status" value="1"/>
</dbReference>
<keyword evidence="1" id="KW-1133">Transmembrane helix</keyword>
<evidence type="ECO:0008006" key="4">
    <source>
        <dbReference type="Google" id="ProtNLM"/>
    </source>
</evidence>
<keyword evidence="3" id="KW-1185">Reference proteome</keyword>
<feature type="transmembrane region" description="Helical" evidence="1">
    <location>
        <begin position="150"/>
        <end position="176"/>
    </location>
</feature>
<gene>
    <name evidence="2" type="ORF">OERS_33010</name>
</gene>
<reference evidence="2 3" key="1">
    <citation type="submission" date="2016-06" db="EMBL/GenBank/DDBJ databases">
        <title>Genome sequence of Oerskovia enterophila DSM 43852.</title>
        <authorList>
            <person name="Poehlein A."/>
            <person name="Jag V."/>
            <person name="Bengelsdorf F.R."/>
            <person name="Daniel R."/>
            <person name="Duerre P."/>
        </authorList>
    </citation>
    <scope>NUCLEOTIDE SEQUENCE [LARGE SCALE GENOMIC DNA]</scope>
    <source>
        <strain evidence="2 3">DSM 43852</strain>
    </source>
</reference>
<evidence type="ECO:0000256" key="1">
    <source>
        <dbReference type="SAM" id="Phobius"/>
    </source>
</evidence>